<dbReference type="Proteomes" id="UP001501570">
    <property type="component" value="Unassembled WGS sequence"/>
</dbReference>
<organism evidence="2 3">
    <name type="scientific">Rugosimonospora acidiphila</name>
    <dbReference type="NCBI Taxonomy" id="556531"/>
    <lineage>
        <taxon>Bacteria</taxon>
        <taxon>Bacillati</taxon>
        <taxon>Actinomycetota</taxon>
        <taxon>Actinomycetes</taxon>
        <taxon>Micromonosporales</taxon>
        <taxon>Micromonosporaceae</taxon>
        <taxon>Rugosimonospora</taxon>
    </lineage>
</organism>
<dbReference type="InterPro" id="IPR037523">
    <property type="entry name" value="VOC_core"/>
</dbReference>
<dbReference type="Gene3D" id="3.30.720.110">
    <property type="match status" value="1"/>
</dbReference>
<dbReference type="SUPFAM" id="SSF54593">
    <property type="entry name" value="Glyoxalase/Bleomycin resistance protein/Dihydroxybiphenyl dioxygenase"/>
    <property type="match status" value="1"/>
</dbReference>
<reference evidence="3" key="1">
    <citation type="journal article" date="2019" name="Int. J. Syst. Evol. Microbiol.">
        <title>The Global Catalogue of Microorganisms (GCM) 10K type strain sequencing project: providing services to taxonomists for standard genome sequencing and annotation.</title>
        <authorList>
            <consortium name="The Broad Institute Genomics Platform"/>
            <consortium name="The Broad Institute Genome Sequencing Center for Infectious Disease"/>
            <person name="Wu L."/>
            <person name="Ma J."/>
        </authorList>
    </citation>
    <scope>NUCLEOTIDE SEQUENCE [LARGE SCALE GENOMIC DNA]</scope>
    <source>
        <strain evidence="3">JCM 18304</strain>
    </source>
</reference>
<dbReference type="EMBL" id="BAABJQ010000002">
    <property type="protein sequence ID" value="GAA5179020.1"/>
    <property type="molecule type" value="Genomic_DNA"/>
</dbReference>
<protein>
    <submittedName>
        <fullName evidence="2">VOC family protein</fullName>
    </submittedName>
</protein>
<keyword evidence="3" id="KW-1185">Reference proteome</keyword>
<feature type="domain" description="VOC" evidence="1">
    <location>
        <begin position="8"/>
        <end position="133"/>
    </location>
</feature>
<evidence type="ECO:0000313" key="2">
    <source>
        <dbReference type="EMBL" id="GAA5179020.1"/>
    </source>
</evidence>
<accession>A0ABP9RL92</accession>
<sequence length="159" mass="17098">MTIGSATEFPGVTAQLTVSDANAAVRFYRTVFGADELLRNVGPDGRIMHCELLVNGGRLFVHDDYSPARDQTPTALGGAAVTLHMYVDDVDAVFAGAIAAGATELKAPADQFWGDRYAMLRDPFGHAWSLATPREELSIADIEERGDSWARANSAVEPD</sequence>
<dbReference type="Pfam" id="PF00903">
    <property type="entry name" value="Glyoxalase"/>
    <property type="match status" value="1"/>
</dbReference>
<dbReference type="InterPro" id="IPR004360">
    <property type="entry name" value="Glyas_Fos-R_dOase_dom"/>
</dbReference>
<evidence type="ECO:0000259" key="1">
    <source>
        <dbReference type="PROSITE" id="PS51819"/>
    </source>
</evidence>
<dbReference type="RefSeq" id="WP_345626134.1">
    <property type="nucleotide sequence ID" value="NZ_BAABJQ010000002.1"/>
</dbReference>
<dbReference type="PANTHER" id="PTHR34109:SF1">
    <property type="entry name" value="VOC DOMAIN-CONTAINING PROTEIN"/>
    <property type="match status" value="1"/>
</dbReference>
<dbReference type="PANTHER" id="PTHR34109">
    <property type="entry name" value="BNAUNNG04460D PROTEIN-RELATED"/>
    <property type="match status" value="1"/>
</dbReference>
<dbReference type="CDD" id="cd07246">
    <property type="entry name" value="VOC_like"/>
    <property type="match status" value="1"/>
</dbReference>
<comment type="caution">
    <text evidence="2">The sequence shown here is derived from an EMBL/GenBank/DDBJ whole genome shotgun (WGS) entry which is preliminary data.</text>
</comment>
<name>A0ABP9RL92_9ACTN</name>
<dbReference type="Gene3D" id="3.30.720.120">
    <property type="match status" value="1"/>
</dbReference>
<proteinExistence type="predicted"/>
<dbReference type="PROSITE" id="PS51819">
    <property type="entry name" value="VOC"/>
    <property type="match status" value="1"/>
</dbReference>
<evidence type="ECO:0000313" key="3">
    <source>
        <dbReference type="Proteomes" id="UP001501570"/>
    </source>
</evidence>
<dbReference type="InterPro" id="IPR029068">
    <property type="entry name" value="Glyas_Bleomycin-R_OHBP_Dase"/>
</dbReference>
<gene>
    <name evidence="2" type="ORF">GCM10023322_07690</name>
</gene>